<dbReference type="SUPFAM" id="SSF54862">
    <property type="entry name" value="4Fe-4S ferredoxins"/>
    <property type="match status" value="1"/>
</dbReference>
<dbReference type="PROSITE" id="PS51379">
    <property type="entry name" value="4FE4S_FER_2"/>
    <property type="match status" value="2"/>
</dbReference>
<dbReference type="InterPro" id="IPR045854">
    <property type="entry name" value="NO2/SO3_Rdtase_4Fe4S_sf"/>
</dbReference>
<comment type="caution">
    <text evidence="8">The sequence shown here is derived from an EMBL/GenBank/DDBJ whole genome shotgun (WGS) entry which is preliminary data.</text>
</comment>
<keyword evidence="5" id="KW-0408">Iron</keyword>
<evidence type="ECO:0000259" key="7">
    <source>
        <dbReference type="PROSITE" id="PS51379"/>
    </source>
</evidence>
<dbReference type="PROSITE" id="PS00198">
    <property type="entry name" value="4FE4S_FER_1"/>
    <property type="match status" value="1"/>
</dbReference>
<dbReference type="InterPro" id="IPR017900">
    <property type="entry name" value="4Fe4S_Fe_S_CS"/>
</dbReference>
<evidence type="ECO:0000313" key="9">
    <source>
        <dbReference type="Proteomes" id="UP000824082"/>
    </source>
</evidence>
<dbReference type="InterPro" id="IPR051329">
    <property type="entry name" value="NIR_SIR_4Fe-4S"/>
</dbReference>
<dbReference type="GO" id="GO:0020037">
    <property type="term" value="F:heme binding"/>
    <property type="evidence" value="ECO:0007669"/>
    <property type="project" value="InterPro"/>
</dbReference>
<feature type="domain" description="4Fe-4S ferredoxin-type" evidence="7">
    <location>
        <begin position="177"/>
        <end position="208"/>
    </location>
</feature>
<evidence type="ECO:0000256" key="2">
    <source>
        <dbReference type="ARBA" id="ARBA00022617"/>
    </source>
</evidence>
<sequence>MLELNTNREFQKNKPSVSPEEVKRVKGLGALWDKTTPDCFNLRVITRNGKITAKELALIANLAKEYGNGVTAMTTRLTLEIQQVPLANIEPLRAKLQEAGMDIGGTGSKVRPVVSCKGTTCQYGLIDTFDLSQKLHKIFYEGYRGVVLPHKFKIAVGGCPNNCVKPDLNDLGIVGQRVPSFDYSKCRGCKVCQVEQNCPIKVAKLVDGKLSVSASECNNCGRCKNRCPFGVTETYTTGYKVYIAGRWGKKVAFGKPLNKIFLSEEEVIDLVERTILFFRDEGITGERLSDTVTRLGFDYVEQKLLSGQVDKAGILNKTVVGGASC</sequence>
<dbReference type="Proteomes" id="UP000824082">
    <property type="component" value="Unassembled WGS sequence"/>
</dbReference>
<dbReference type="Gene3D" id="3.30.413.10">
    <property type="entry name" value="Sulfite Reductase Hemoprotein, domain 1"/>
    <property type="match status" value="1"/>
</dbReference>
<dbReference type="SUPFAM" id="SSF56014">
    <property type="entry name" value="Nitrite and sulphite reductase 4Fe-4S domain-like"/>
    <property type="match status" value="1"/>
</dbReference>
<proteinExistence type="predicted"/>
<dbReference type="EMBL" id="DVMX01000083">
    <property type="protein sequence ID" value="HIU41750.1"/>
    <property type="molecule type" value="Genomic_DNA"/>
</dbReference>
<dbReference type="PANTHER" id="PTHR32439:SF9">
    <property type="entry name" value="BLR3264 PROTEIN"/>
    <property type="match status" value="1"/>
</dbReference>
<feature type="domain" description="4Fe-4S ferredoxin-type" evidence="7">
    <location>
        <begin position="209"/>
        <end position="237"/>
    </location>
</feature>
<evidence type="ECO:0000256" key="4">
    <source>
        <dbReference type="ARBA" id="ARBA00023002"/>
    </source>
</evidence>
<keyword evidence="2" id="KW-0349">Heme</keyword>
<accession>A0A9D1IQ29</accession>
<evidence type="ECO:0000256" key="6">
    <source>
        <dbReference type="ARBA" id="ARBA00023014"/>
    </source>
</evidence>
<dbReference type="Gene3D" id="3.30.70.20">
    <property type="match status" value="1"/>
</dbReference>
<keyword evidence="1" id="KW-0004">4Fe-4S</keyword>
<dbReference type="SUPFAM" id="SSF55124">
    <property type="entry name" value="Nitrite/Sulfite reductase N-terminal domain-like"/>
    <property type="match status" value="1"/>
</dbReference>
<evidence type="ECO:0000256" key="1">
    <source>
        <dbReference type="ARBA" id="ARBA00022485"/>
    </source>
</evidence>
<dbReference type="InterPro" id="IPR005117">
    <property type="entry name" value="NiRdtase/SiRdtase_haem-b_fer"/>
</dbReference>
<dbReference type="InterPro" id="IPR036136">
    <property type="entry name" value="Nit/Sulf_reduc_fer-like_dom_sf"/>
</dbReference>
<dbReference type="GO" id="GO:0046872">
    <property type="term" value="F:metal ion binding"/>
    <property type="evidence" value="ECO:0007669"/>
    <property type="project" value="UniProtKB-KW"/>
</dbReference>
<dbReference type="InterPro" id="IPR017896">
    <property type="entry name" value="4Fe4S_Fe-S-bd"/>
</dbReference>
<dbReference type="AlphaFoldDB" id="A0A9D1IQ29"/>
<name>A0A9D1IQ29_9FIRM</name>
<gene>
    <name evidence="8" type="ORF">IAD19_04275</name>
</gene>
<reference evidence="8" key="1">
    <citation type="submission" date="2020-10" db="EMBL/GenBank/DDBJ databases">
        <authorList>
            <person name="Gilroy R."/>
        </authorList>
    </citation>
    <scope>NUCLEOTIDE SEQUENCE</scope>
    <source>
        <strain evidence="8">4509</strain>
    </source>
</reference>
<keyword evidence="3" id="KW-0479">Metal-binding</keyword>
<dbReference type="Pfam" id="PF03460">
    <property type="entry name" value="NIR_SIR_ferr"/>
    <property type="match status" value="1"/>
</dbReference>
<evidence type="ECO:0000313" key="8">
    <source>
        <dbReference type="EMBL" id="HIU41750.1"/>
    </source>
</evidence>
<keyword evidence="4" id="KW-0560">Oxidoreductase</keyword>
<protein>
    <recommendedName>
        <fullName evidence="7">4Fe-4S ferredoxin-type domain-containing protein</fullName>
    </recommendedName>
</protein>
<reference evidence="8" key="2">
    <citation type="journal article" date="2021" name="PeerJ">
        <title>Extensive microbial diversity within the chicken gut microbiome revealed by metagenomics and culture.</title>
        <authorList>
            <person name="Gilroy R."/>
            <person name="Ravi A."/>
            <person name="Getino M."/>
            <person name="Pursley I."/>
            <person name="Horton D.L."/>
            <person name="Alikhan N.F."/>
            <person name="Baker D."/>
            <person name="Gharbi K."/>
            <person name="Hall N."/>
            <person name="Watson M."/>
            <person name="Adriaenssens E.M."/>
            <person name="Foster-Nyarko E."/>
            <person name="Jarju S."/>
            <person name="Secka A."/>
            <person name="Antonio M."/>
            <person name="Oren A."/>
            <person name="Chaudhuri R.R."/>
            <person name="La Ragione R."/>
            <person name="Hildebrand F."/>
            <person name="Pallen M.J."/>
        </authorList>
    </citation>
    <scope>NUCLEOTIDE SEQUENCE</scope>
    <source>
        <strain evidence="8">4509</strain>
    </source>
</reference>
<evidence type="ECO:0000256" key="3">
    <source>
        <dbReference type="ARBA" id="ARBA00022723"/>
    </source>
</evidence>
<dbReference type="GO" id="GO:0051539">
    <property type="term" value="F:4 iron, 4 sulfur cluster binding"/>
    <property type="evidence" value="ECO:0007669"/>
    <property type="project" value="UniProtKB-KW"/>
</dbReference>
<evidence type="ECO:0000256" key="5">
    <source>
        <dbReference type="ARBA" id="ARBA00023004"/>
    </source>
</evidence>
<dbReference type="InterPro" id="IPR006067">
    <property type="entry name" value="NO2/SO3_Rdtase_4Fe4S_dom"/>
</dbReference>
<keyword evidence="6" id="KW-0411">Iron-sulfur</keyword>
<dbReference type="Pfam" id="PF01077">
    <property type="entry name" value="NIR_SIR"/>
    <property type="match status" value="1"/>
</dbReference>
<dbReference type="GO" id="GO:0016491">
    <property type="term" value="F:oxidoreductase activity"/>
    <property type="evidence" value="ECO:0007669"/>
    <property type="project" value="UniProtKB-KW"/>
</dbReference>
<dbReference type="PANTHER" id="PTHR32439">
    <property type="entry name" value="FERREDOXIN--NITRITE REDUCTASE, CHLOROPLASTIC"/>
    <property type="match status" value="1"/>
</dbReference>
<organism evidence="8 9">
    <name type="scientific">Candidatus Egerieicola faecale</name>
    <dbReference type="NCBI Taxonomy" id="2840774"/>
    <lineage>
        <taxon>Bacteria</taxon>
        <taxon>Bacillati</taxon>
        <taxon>Bacillota</taxon>
        <taxon>Clostridia</taxon>
        <taxon>Eubacteriales</taxon>
        <taxon>Oscillospiraceae</taxon>
        <taxon>Oscillospiraceae incertae sedis</taxon>
        <taxon>Candidatus Egerieicola</taxon>
    </lineage>
</organism>